<name>L5LMA8_MYODS</name>
<sequence length="91" mass="10046">MSLFGKTSTPKTPARKSAPLSNLHRQTSEVEMGLDYGSPIMNLTGESLKCGNGHWVAETGISGSVDHREIQHLRKRNNLLQADIDVLLDKF</sequence>
<dbReference type="Pfam" id="PF14645">
    <property type="entry name" value="Chibby"/>
    <property type="match status" value="1"/>
</dbReference>
<dbReference type="EMBL" id="KB110502">
    <property type="protein sequence ID" value="ELK27177.1"/>
    <property type="molecule type" value="Genomic_DNA"/>
</dbReference>
<evidence type="ECO:0000313" key="2">
    <source>
        <dbReference type="EMBL" id="ELK27177.1"/>
    </source>
</evidence>
<feature type="compositionally biased region" description="Polar residues" evidence="1">
    <location>
        <begin position="1"/>
        <end position="11"/>
    </location>
</feature>
<reference evidence="3" key="1">
    <citation type="journal article" date="2013" name="Science">
        <title>Comparative analysis of bat genomes provides insight into the evolution of flight and immunity.</title>
        <authorList>
            <person name="Zhang G."/>
            <person name="Cowled C."/>
            <person name="Shi Z."/>
            <person name="Huang Z."/>
            <person name="Bishop-Lilly K.A."/>
            <person name="Fang X."/>
            <person name="Wynne J.W."/>
            <person name="Xiong Z."/>
            <person name="Baker M.L."/>
            <person name="Zhao W."/>
            <person name="Tachedjian M."/>
            <person name="Zhu Y."/>
            <person name="Zhou P."/>
            <person name="Jiang X."/>
            <person name="Ng J."/>
            <person name="Yang L."/>
            <person name="Wu L."/>
            <person name="Xiao J."/>
            <person name="Feng Y."/>
            <person name="Chen Y."/>
            <person name="Sun X."/>
            <person name="Zhang Y."/>
            <person name="Marsh G.A."/>
            <person name="Crameri G."/>
            <person name="Broder C.C."/>
            <person name="Frey K.G."/>
            <person name="Wang L.F."/>
            <person name="Wang J."/>
        </authorList>
    </citation>
    <scope>NUCLEOTIDE SEQUENCE [LARGE SCALE GENOMIC DNA]</scope>
</reference>
<feature type="region of interest" description="Disordered" evidence="1">
    <location>
        <begin position="1"/>
        <end position="26"/>
    </location>
</feature>
<proteinExistence type="predicted"/>
<dbReference type="Proteomes" id="UP000010556">
    <property type="component" value="Unassembled WGS sequence"/>
</dbReference>
<gene>
    <name evidence="2" type="ORF">MDA_GLEAN10015793</name>
</gene>
<evidence type="ECO:0000256" key="1">
    <source>
        <dbReference type="SAM" id="MobiDB-lite"/>
    </source>
</evidence>
<protein>
    <submittedName>
        <fullName evidence="2">Protein chibby like protein 1</fullName>
    </submittedName>
</protein>
<dbReference type="AlphaFoldDB" id="L5LMA8"/>
<keyword evidence="3" id="KW-1185">Reference proteome</keyword>
<dbReference type="InterPro" id="IPR028118">
    <property type="entry name" value="Chibby_fam"/>
</dbReference>
<evidence type="ECO:0000313" key="3">
    <source>
        <dbReference type="Proteomes" id="UP000010556"/>
    </source>
</evidence>
<organism evidence="2 3">
    <name type="scientific">Myotis davidii</name>
    <name type="common">David's myotis</name>
    <dbReference type="NCBI Taxonomy" id="225400"/>
    <lineage>
        <taxon>Eukaryota</taxon>
        <taxon>Metazoa</taxon>
        <taxon>Chordata</taxon>
        <taxon>Craniata</taxon>
        <taxon>Vertebrata</taxon>
        <taxon>Euteleostomi</taxon>
        <taxon>Mammalia</taxon>
        <taxon>Eutheria</taxon>
        <taxon>Laurasiatheria</taxon>
        <taxon>Chiroptera</taxon>
        <taxon>Yangochiroptera</taxon>
        <taxon>Vespertilionidae</taxon>
        <taxon>Myotis</taxon>
    </lineage>
</organism>
<accession>L5LMA8</accession>